<dbReference type="AlphaFoldDB" id="A0A839U2F2"/>
<comment type="caution">
    <text evidence="1">The sequence shown here is derived from an EMBL/GenBank/DDBJ whole genome shotgun (WGS) entry which is preliminary data.</text>
</comment>
<reference evidence="1 2" key="1">
    <citation type="submission" date="2020-08" db="EMBL/GenBank/DDBJ databases">
        <title>Genomic Encyclopedia of Type Strains, Phase III (KMG-III): the genomes of soil and plant-associated and newly described type strains.</title>
        <authorList>
            <person name="Whitman W."/>
        </authorList>
    </citation>
    <scope>NUCLEOTIDE SEQUENCE [LARGE SCALE GENOMIC DNA]</scope>
    <source>
        <strain evidence="1 2">CECT 7015</strain>
    </source>
</reference>
<keyword evidence="2" id="KW-1185">Reference proteome</keyword>
<organism evidence="1 2">
    <name type="scientific">Phyllobacterium trifolii</name>
    <dbReference type="NCBI Taxonomy" id="300193"/>
    <lineage>
        <taxon>Bacteria</taxon>
        <taxon>Pseudomonadati</taxon>
        <taxon>Pseudomonadota</taxon>
        <taxon>Alphaproteobacteria</taxon>
        <taxon>Hyphomicrobiales</taxon>
        <taxon>Phyllobacteriaceae</taxon>
        <taxon>Phyllobacterium</taxon>
    </lineage>
</organism>
<evidence type="ECO:0000313" key="1">
    <source>
        <dbReference type="EMBL" id="MBB3144215.1"/>
    </source>
</evidence>
<proteinExistence type="predicted"/>
<gene>
    <name evidence="1" type="ORF">FHS21_000611</name>
</gene>
<dbReference type="Proteomes" id="UP000554520">
    <property type="component" value="Unassembled WGS sequence"/>
</dbReference>
<sequence>MKNLLTHTIAAVVISTAISAGFVPGHGTSGSFASDRTRHMDKTSGHGSKYYRSDTRKVFPEWENNIWEDQVWNGLG</sequence>
<evidence type="ECO:0000313" key="2">
    <source>
        <dbReference type="Proteomes" id="UP000554520"/>
    </source>
</evidence>
<dbReference type="EMBL" id="JACHXN010000002">
    <property type="protein sequence ID" value="MBB3144215.1"/>
    <property type="molecule type" value="Genomic_DNA"/>
</dbReference>
<accession>A0A839U2F2</accession>
<dbReference type="RefSeq" id="WP_158482208.1">
    <property type="nucleotide sequence ID" value="NZ_JACHXN010000002.1"/>
</dbReference>
<protein>
    <submittedName>
        <fullName evidence="1">Uncharacterized protein</fullName>
    </submittedName>
</protein>
<name>A0A839U2F2_9HYPH</name>